<proteinExistence type="predicted"/>
<name>A0A540W4J0_9ACTN</name>
<dbReference type="Proteomes" id="UP000319103">
    <property type="component" value="Unassembled WGS sequence"/>
</dbReference>
<accession>A0A540W4J0</accession>
<dbReference type="RefSeq" id="WP_141634551.1">
    <property type="nucleotide sequence ID" value="NZ_VIGB01000003.1"/>
</dbReference>
<dbReference type="OrthoDB" id="9995343at2"/>
<evidence type="ECO:0000313" key="2">
    <source>
        <dbReference type="Proteomes" id="UP000319103"/>
    </source>
</evidence>
<sequence>MTEAWAGRKYQWSTTETVVLVESEPFKASDGLTYVACCRPGGHPSLTLASSLEDESHYKRIREPKHAVGDKVSDGYETFTIDAVSRSADKDGDFGYIGRDPHGNFDLIFGDNFEKVSE</sequence>
<dbReference type="EMBL" id="VIGB01000003">
    <property type="protein sequence ID" value="TQF03951.1"/>
    <property type="molecule type" value="Genomic_DNA"/>
</dbReference>
<gene>
    <name evidence="1" type="ORF">E6W39_19055</name>
</gene>
<keyword evidence="2" id="KW-1185">Reference proteome</keyword>
<organism evidence="1 2">
    <name type="scientific">Kitasatospora acidiphila</name>
    <dbReference type="NCBI Taxonomy" id="2567942"/>
    <lineage>
        <taxon>Bacteria</taxon>
        <taxon>Bacillati</taxon>
        <taxon>Actinomycetota</taxon>
        <taxon>Actinomycetes</taxon>
        <taxon>Kitasatosporales</taxon>
        <taxon>Streptomycetaceae</taxon>
        <taxon>Kitasatospora</taxon>
    </lineage>
</organism>
<dbReference type="AlphaFoldDB" id="A0A540W4J0"/>
<evidence type="ECO:0000313" key="1">
    <source>
        <dbReference type="EMBL" id="TQF03951.1"/>
    </source>
</evidence>
<protein>
    <submittedName>
        <fullName evidence="1">Uncharacterized protein</fullName>
    </submittedName>
</protein>
<comment type="caution">
    <text evidence="1">The sequence shown here is derived from an EMBL/GenBank/DDBJ whole genome shotgun (WGS) entry which is preliminary data.</text>
</comment>
<reference evidence="1 2" key="1">
    <citation type="submission" date="2019-06" db="EMBL/GenBank/DDBJ databases">
        <title>Description of Kitasatospora acidophila sp. nov. isolated from pine grove soil, and reclassification of Streptomyces novaecaesareae to Kitasatospora novaeceasareae comb. nov.</title>
        <authorList>
            <person name="Kim M.J."/>
        </authorList>
    </citation>
    <scope>NUCLEOTIDE SEQUENCE [LARGE SCALE GENOMIC DNA]</scope>
    <source>
        <strain evidence="1 2">MMS16-CNU292</strain>
    </source>
</reference>